<feature type="transmembrane region" description="Helical" evidence="11">
    <location>
        <begin position="145"/>
        <end position="165"/>
    </location>
</feature>
<dbReference type="InterPro" id="IPR007873">
    <property type="entry name" value="Glycosyltransferase_ALG3"/>
</dbReference>
<feature type="transmembrane region" description="Helical" evidence="11">
    <location>
        <begin position="209"/>
        <end position="228"/>
    </location>
</feature>
<comment type="subcellular location">
    <subcellularLocation>
        <location evidence="1">Endoplasmic reticulum membrane</location>
        <topology evidence="1">Multi-pass membrane protein</topology>
    </subcellularLocation>
</comment>
<comment type="catalytic activity">
    <reaction evidence="10">
        <text>an alpha-D-Man-(1-&gt;2)-alpha-D-Man-(1-&gt;2)-alpha-D-Man-(1-&gt;3)-[alpha-D-Man-(1-&gt;6)]-beta-D-Man-(1-&gt;4)-beta-D-GlcNAc-(1-&gt;4)-alpha-D-GlcNAc-diphospho-di-trans,poly-cis-dolichol + a di-trans,poly-cis-dolichyl beta-D-mannosyl phosphate = an alpha-D-Man-(1-&gt;2)-alpha-D-Man-(1-&gt;2)-alpha-D-Man-(1-&gt;3)-[alpha-D-Man-(1-&gt;3)-alpha-D-Man-(1-&gt;6)]-beta-D-Man-(1-&gt;4)-beta-D-GlcNAc-(1-&gt;4)-alpha-D-GlcNAc-diphospho-di-trans,poly-cis-dolichol + a di-trans,poly-cis-dolichyl phosphate + H(+)</text>
        <dbReference type="Rhea" id="RHEA:29527"/>
        <dbReference type="Rhea" id="RHEA-COMP:19498"/>
        <dbReference type="Rhea" id="RHEA-COMP:19501"/>
        <dbReference type="Rhea" id="RHEA-COMP:19516"/>
        <dbReference type="Rhea" id="RHEA-COMP:19517"/>
        <dbReference type="ChEBI" id="CHEBI:15378"/>
        <dbReference type="ChEBI" id="CHEBI:57683"/>
        <dbReference type="ChEBI" id="CHEBI:58211"/>
        <dbReference type="ChEBI" id="CHEBI:132515"/>
        <dbReference type="ChEBI" id="CHEBI:132516"/>
        <dbReference type="EC" id="2.4.1.258"/>
    </reaction>
    <physiologicalReaction direction="left-to-right" evidence="10">
        <dbReference type="Rhea" id="RHEA:29528"/>
    </physiologicalReaction>
</comment>
<dbReference type="AlphaFoldDB" id="A0AAX4PLJ4"/>
<evidence type="ECO:0000256" key="9">
    <source>
        <dbReference type="ARBA" id="ARBA00023136"/>
    </source>
</evidence>
<evidence type="ECO:0000256" key="4">
    <source>
        <dbReference type="ARBA" id="ARBA00022676"/>
    </source>
</evidence>
<organism evidence="12 13">
    <name type="scientific">Chloropicon roscoffensis</name>
    <dbReference type="NCBI Taxonomy" id="1461544"/>
    <lineage>
        <taxon>Eukaryota</taxon>
        <taxon>Viridiplantae</taxon>
        <taxon>Chlorophyta</taxon>
        <taxon>Chloropicophyceae</taxon>
        <taxon>Chloropicales</taxon>
        <taxon>Chloropicaceae</taxon>
        <taxon>Chloropicon</taxon>
    </lineage>
</organism>
<evidence type="ECO:0000313" key="12">
    <source>
        <dbReference type="EMBL" id="WZN67193.1"/>
    </source>
</evidence>
<keyword evidence="6 11" id="KW-0812">Transmembrane</keyword>
<comment type="pathway">
    <text evidence="2">Protein modification; protein glycosylation.</text>
</comment>
<keyword evidence="13" id="KW-1185">Reference proteome</keyword>
<name>A0AAX4PLJ4_9CHLO</name>
<dbReference type="Proteomes" id="UP001472866">
    <property type="component" value="Chromosome 18"/>
</dbReference>
<dbReference type="GO" id="GO:0005789">
    <property type="term" value="C:endoplasmic reticulum membrane"/>
    <property type="evidence" value="ECO:0007669"/>
    <property type="project" value="UniProtKB-SubCell"/>
</dbReference>
<evidence type="ECO:0000256" key="5">
    <source>
        <dbReference type="ARBA" id="ARBA00022679"/>
    </source>
</evidence>
<feature type="transmembrane region" description="Helical" evidence="11">
    <location>
        <begin position="335"/>
        <end position="354"/>
    </location>
</feature>
<keyword evidence="7" id="KW-0256">Endoplasmic reticulum</keyword>
<protein>
    <recommendedName>
        <fullName evidence="3">dolichyl-P-Man:Man5GlcNAc2-PP-dolichol alpha-1,3-mannosyltransferase</fullName>
        <ecNumber evidence="3">2.4.1.258</ecNumber>
    </recommendedName>
</protein>
<evidence type="ECO:0000256" key="10">
    <source>
        <dbReference type="ARBA" id="ARBA00049506"/>
    </source>
</evidence>
<dbReference type="Pfam" id="PF05208">
    <property type="entry name" value="ALG3"/>
    <property type="match status" value="1"/>
</dbReference>
<evidence type="ECO:0000256" key="6">
    <source>
        <dbReference type="ARBA" id="ARBA00022692"/>
    </source>
</evidence>
<gene>
    <name evidence="12" type="ORF">HKI87_18g87650</name>
</gene>
<feature type="transmembrane region" description="Helical" evidence="11">
    <location>
        <begin position="261"/>
        <end position="282"/>
    </location>
</feature>
<reference evidence="12 13" key="1">
    <citation type="submission" date="2024-03" db="EMBL/GenBank/DDBJ databases">
        <title>Complete genome sequence of the green alga Chloropicon roscoffensis RCC1871.</title>
        <authorList>
            <person name="Lemieux C."/>
            <person name="Pombert J.-F."/>
            <person name="Otis C."/>
            <person name="Turmel M."/>
        </authorList>
    </citation>
    <scope>NUCLEOTIDE SEQUENCE [LARGE SCALE GENOMIC DNA]</scope>
    <source>
        <strain evidence="12 13">RCC1871</strain>
    </source>
</reference>
<evidence type="ECO:0000256" key="7">
    <source>
        <dbReference type="ARBA" id="ARBA00022824"/>
    </source>
</evidence>
<proteinExistence type="predicted"/>
<feature type="transmembrane region" description="Helical" evidence="11">
    <location>
        <begin position="366"/>
        <end position="388"/>
    </location>
</feature>
<evidence type="ECO:0000313" key="13">
    <source>
        <dbReference type="Proteomes" id="UP001472866"/>
    </source>
</evidence>
<feature type="transmembrane region" description="Helical" evidence="11">
    <location>
        <begin position="100"/>
        <end position="124"/>
    </location>
</feature>
<keyword evidence="8 11" id="KW-1133">Transmembrane helix</keyword>
<keyword evidence="4" id="KW-0328">Glycosyltransferase</keyword>
<dbReference type="PANTHER" id="PTHR12646:SF0">
    <property type="entry name" value="DOL-P-MAN:MAN(5)GLCNAC(2)-PP-DOL ALPHA-1,3-MANNOSYLTRANSFERASE"/>
    <property type="match status" value="1"/>
</dbReference>
<feature type="transmembrane region" description="Helical" evidence="11">
    <location>
        <begin position="77"/>
        <end position="94"/>
    </location>
</feature>
<feature type="transmembrane region" description="Helical" evidence="11">
    <location>
        <begin position="400"/>
        <end position="421"/>
    </location>
</feature>
<dbReference type="GO" id="GO:0052925">
    <property type="term" value="F:dol-P-Man:Man(5)GlcNAc(2)-PP-Dol alpha-1,3-mannosyltransferase activity"/>
    <property type="evidence" value="ECO:0007669"/>
    <property type="project" value="UniProtKB-EC"/>
</dbReference>
<dbReference type="PANTHER" id="PTHR12646">
    <property type="entry name" value="NOT56 - RELATED"/>
    <property type="match status" value="1"/>
</dbReference>
<keyword evidence="5" id="KW-0808">Transferase</keyword>
<dbReference type="EMBL" id="CP151518">
    <property type="protein sequence ID" value="WZN67193.1"/>
    <property type="molecule type" value="Genomic_DNA"/>
</dbReference>
<feature type="transmembrane region" description="Helical" evidence="11">
    <location>
        <begin position="20"/>
        <end position="40"/>
    </location>
</feature>
<evidence type="ECO:0000256" key="1">
    <source>
        <dbReference type="ARBA" id="ARBA00004477"/>
    </source>
</evidence>
<evidence type="ECO:0000256" key="8">
    <source>
        <dbReference type="ARBA" id="ARBA00022989"/>
    </source>
</evidence>
<keyword evidence="9 11" id="KW-0472">Membrane</keyword>
<dbReference type="EC" id="2.4.1.258" evidence="3"/>
<evidence type="ECO:0000256" key="11">
    <source>
        <dbReference type="SAM" id="Phobius"/>
    </source>
</evidence>
<evidence type="ECO:0000256" key="3">
    <source>
        <dbReference type="ARBA" id="ARBA00011964"/>
    </source>
</evidence>
<evidence type="ECO:0000256" key="2">
    <source>
        <dbReference type="ARBA" id="ARBA00004922"/>
    </source>
</evidence>
<sequence length="435" mass="47928">MALLGLARRFLKPVREERRLALGLVALLLVCETALCGLIVRFQPYTKIDFDAYMQQVDLFLGGERDYLQIKGETGPLVYPAGFLYVFSAIRYATGGGQVAIAQIIFGALYVANLAVVLAVYVAAGNVPVWSLGLLCLSRRYHSIFVLRLFNDCVAMLFGFVAVLLCQRSRLVWAAVAMSLGISVKMNLLLMLPGFLLLLVKGATLPRQLLALGAMAAVQVAVALPFVLAGQTPSYVAKAFEFSRVFIHHWTVNFKFVPEEIFVSSGFAKALLAAHLAALFAFASSRWCRRDGGVLAVVRKWCVSSAVSALPLIGVSIKVARGKALDQRTPLDPRFVADVLFGCNFVGIVFARSLHYQFYSWYFPTLVFLLFSARGIAVPVKVALYFLIEVAFNVFPSTPWSSLALTGCHLVLLLGYFMSDLEEAGPAMRRRRKKE</sequence>
<accession>A0AAX4PLJ4</accession>
<feature type="transmembrane region" description="Helical" evidence="11">
    <location>
        <begin position="171"/>
        <end position="197"/>
    </location>
</feature>